<dbReference type="InterPro" id="IPR013238">
    <property type="entry name" value="RNA_pol_III_Rbc25"/>
</dbReference>
<sequence>MKLYEKNRICRQEVYYNIARMFHQMSLTPLAIHFYEKVLAEPPPVVYYMDEEGNKAVRPESMYDVRRFAAHNLALMYRTSGNDYLARRIYERYLAGMFVLALLEDTVAVKPHELGKELGSVLRRRINQRLSNKVVPELGLCICVYDLLEVGVTYILPGEGSGHTRVKFRLVVFRPHVDEVIQARVVSSNSHGLTLSVEFFEDITIPAERLPEPHVFEQSEQVCSDKSPTLHTLLLSRYLFACIFVILCF</sequence>
<dbReference type="EMBL" id="KN609724">
    <property type="protein sequence ID" value="KHJ78489.1"/>
    <property type="molecule type" value="Genomic_DNA"/>
</dbReference>
<organism evidence="8 9">
    <name type="scientific">Oesophagostomum dentatum</name>
    <name type="common">Nodular worm</name>
    <dbReference type="NCBI Taxonomy" id="61180"/>
    <lineage>
        <taxon>Eukaryota</taxon>
        <taxon>Metazoa</taxon>
        <taxon>Ecdysozoa</taxon>
        <taxon>Nematoda</taxon>
        <taxon>Chromadorea</taxon>
        <taxon>Rhabditida</taxon>
        <taxon>Rhabditina</taxon>
        <taxon>Rhabditomorpha</taxon>
        <taxon>Strongyloidea</taxon>
        <taxon>Strongylidae</taxon>
        <taxon>Oesophagostomum</taxon>
    </lineage>
</organism>
<evidence type="ECO:0000259" key="7">
    <source>
        <dbReference type="Pfam" id="PF08292"/>
    </source>
</evidence>
<evidence type="ECO:0000259" key="6">
    <source>
        <dbReference type="Pfam" id="PF03876"/>
    </source>
</evidence>
<protein>
    <submittedName>
        <fullName evidence="8">RNA polymerase Rpb7 protein</fullName>
    </submittedName>
</protein>
<dbReference type="OrthoDB" id="10256606at2759"/>
<keyword evidence="9" id="KW-1185">Reference proteome</keyword>
<dbReference type="InterPro" id="IPR012340">
    <property type="entry name" value="NA-bd_OB-fold"/>
</dbReference>
<evidence type="ECO:0000256" key="3">
    <source>
        <dbReference type="ARBA" id="ARBA00022478"/>
    </source>
</evidence>
<feature type="domain" description="RNA polymerase Rpb7-like N-terminal" evidence="6">
    <location>
        <begin position="104"/>
        <end position="160"/>
    </location>
</feature>
<comment type="similarity">
    <text evidence="2">Belongs to the eukaryotic RPB7/RPC8 RNA polymerase subunit family.</text>
</comment>
<feature type="domain" description="RNA polymerase III subunit Rpc25" evidence="7">
    <location>
        <begin position="179"/>
        <end position="222"/>
    </location>
</feature>
<reference evidence="8 9" key="1">
    <citation type="submission" date="2014-03" db="EMBL/GenBank/DDBJ databases">
        <title>Draft genome of the hookworm Oesophagostomum dentatum.</title>
        <authorList>
            <person name="Mitreva M."/>
        </authorList>
    </citation>
    <scope>NUCLEOTIDE SEQUENCE [LARGE SCALE GENOMIC DNA]</scope>
    <source>
        <strain evidence="8 9">OD-Hann</strain>
    </source>
</reference>
<accession>A0A0B1S0M8</accession>
<dbReference type="GO" id="GO:0006384">
    <property type="term" value="P:transcription initiation at RNA polymerase III promoter"/>
    <property type="evidence" value="ECO:0007669"/>
    <property type="project" value="TreeGrafter"/>
</dbReference>
<dbReference type="Gene3D" id="2.40.50.140">
    <property type="entry name" value="Nucleic acid-binding proteins"/>
    <property type="match status" value="1"/>
</dbReference>
<evidence type="ECO:0000256" key="5">
    <source>
        <dbReference type="ARBA" id="ARBA00023242"/>
    </source>
</evidence>
<evidence type="ECO:0000256" key="4">
    <source>
        <dbReference type="ARBA" id="ARBA00023163"/>
    </source>
</evidence>
<evidence type="ECO:0000313" key="9">
    <source>
        <dbReference type="Proteomes" id="UP000053660"/>
    </source>
</evidence>
<dbReference type="PANTHER" id="PTHR12709:SF1">
    <property type="entry name" value="DNA-DIRECTED RNA POLYMERASE III SUBUNIT RPC8"/>
    <property type="match status" value="1"/>
</dbReference>
<proteinExistence type="inferred from homology"/>
<comment type="subcellular location">
    <subcellularLocation>
        <location evidence="1">Nucleus</location>
    </subcellularLocation>
</comment>
<dbReference type="InterPro" id="IPR005576">
    <property type="entry name" value="Rpb7-like_N"/>
</dbReference>
<dbReference type="Gene3D" id="3.30.1490.120">
    <property type="entry name" value="RNA polymerase Rpb7-like, N-terminal domain"/>
    <property type="match status" value="1"/>
</dbReference>
<keyword evidence="5" id="KW-0539">Nucleus</keyword>
<evidence type="ECO:0000313" key="8">
    <source>
        <dbReference type="EMBL" id="KHJ78489.1"/>
    </source>
</evidence>
<keyword evidence="4" id="KW-0804">Transcription</keyword>
<dbReference type="GO" id="GO:0005666">
    <property type="term" value="C:RNA polymerase III complex"/>
    <property type="evidence" value="ECO:0007669"/>
    <property type="project" value="TreeGrafter"/>
</dbReference>
<dbReference type="InterPro" id="IPR045113">
    <property type="entry name" value="Rpb7-like"/>
</dbReference>
<dbReference type="InterPro" id="IPR036898">
    <property type="entry name" value="RNA_pol_Rpb7-like_N_sf"/>
</dbReference>
<dbReference type="Pfam" id="PF03876">
    <property type="entry name" value="SHS2_Rpb7-N"/>
    <property type="match status" value="1"/>
</dbReference>
<dbReference type="Pfam" id="PF08292">
    <property type="entry name" value="RNA_pol_Rbc25"/>
    <property type="match status" value="1"/>
</dbReference>
<dbReference type="AlphaFoldDB" id="A0A0B1S0M8"/>
<dbReference type="CDD" id="cd04330">
    <property type="entry name" value="RNAP_III_Rpc25_N"/>
    <property type="match status" value="1"/>
</dbReference>
<evidence type="ECO:0000256" key="1">
    <source>
        <dbReference type="ARBA" id="ARBA00004123"/>
    </source>
</evidence>
<dbReference type="Proteomes" id="UP000053660">
    <property type="component" value="Unassembled WGS sequence"/>
</dbReference>
<gene>
    <name evidence="8" type="ORF">OESDEN_21889</name>
</gene>
<dbReference type="SUPFAM" id="SSF88798">
    <property type="entry name" value="N-terminal, heterodimerisation domain of RBP7 (RpoE)"/>
    <property type="match status" value="1"/>
</dbReference>
<dbReference type="PANTHER" id="PTHR12709">
    <property type="entry name" value="DNA-DIRECTED RNA POLYMERASE II, III"/>
    <property type="match status" value="1"/>
</dbReference>
<name>A0A0B1S0M8_OESDE</name>
<keyword evidence="3" id="KW-0240">DNA-directed RNA polymerase</keyword>
<evidence type="ECO:0000256" key="2">
    <source>
        <dbReference type="ARBA" id="ARBA00009307"/>
    </source>
</evidence>
<dbReference type="SUPFAM" id="SSF50249">
    <property type="entry name" value="Nucleic acid-binding proteins"/>
    <property type="match status" value="1"/>
</dbReference>